<evidence type="ECO:0000313" key="1">
    <source>
        <dbReference type="EMBL" id="KAF8658115.1"/>
    </source>
</evidence>
<dbReference type="AlphaFoldDB" id="A0A835DZQ4"/>
<dbReference type="SUPFAM" id="SSF52047">
    <property type="entry name" value="RNI-like"/>
    <property type="match status" value="1"/>
</dbReference>
<accession>A0A835DZQ4</accession>
<evidence type="ECO:0000313" key="2">
    <source>
        <dbReference type="Proteomes" id="UP000636709"/>
    </source>
</evidence>
<name>A0A835DZQ4_9POAL</name>
<dbReference type="Proteomes" id="UP000636709">
    <property type="component" value="Unassembled WGS sequence"/>
</dbReference>
<comment type="caution">
    <text evidence="1">The sequence shown here is derived from an EMBL/GenBank/DDBJ whole genome shotgun (WGS) entry which is preliminary data.</text>
</comment>
<evidence type="ECO:0008006" key="3">
    <source>
        <dbReference type="Google" id="ProtNLM"/>
    </source>
</evidence>
<gene>
    <name evidence="1" type="ORF">HU200_059581</name>
</gene>
<keyword evidence="2" id="KW-1185">Reference proteome</keyword>
<dbReference type="OrthoDB" id="657097at2759"/>
<dbReference type="EMBL" id="JACEFO010002484">
    <property type="protein sequence ID" value="KAF8658115.1"/>
    <property type="molecule type" value="Genomic_DNA"/>
</dbReference>
<proteinExistence type="predicted"/>
<organism evidence="1 2">
    <name type="scientific">Digitaria exilis</name>
    <dbReference type="NCBI Taxonomy" id="1010633"/>
    <lineage>
        <taxon>Eukaryota</taxon>
        <taxon>Viridiplantae</taxon>
        <taxon>Streptophyta</taxon>
        <taxon>Embryophyta</taxon>
        <taxon>Tracheophyta</taxon>
        <taxon>Spermatophyta</taxon>
        <taxon>Magnoliopsida</taxon>
        <taxon>Liliopsida</taxon>
        <taxon>Poales</taxon>
        <taxon>Poaceae</taxon>
        <taxon>PACMAD clade</taxon>
        <taxon>Panicoideae</taxon>
        <taxon>Panicodae</taxon>
        <taxon>Paniceae</taxon>
        <taxon>Anthephorinae</taxon>
        <taxon>Digitaria</taxon>
    </lineage>
</organism>
<dbReference type="PANTHER" id="PTHR35545:SF20">
    <property type="entry name" value="OS05G0536800 PROTEIN"/>
    <property type="match status" value="1"/>
</dbReference>
<dbReference type="PANTHER" id="PTHR35545">
    <property type="entry name" value="F-BOX DOMAIN-CONTAINING PROTEIN"/>
    <property type="match status" value="1"/>
</dbReference>
<protein>
    <recommendedName>
        <fullName evidence="3">FBD domain-containing protein</fullName>
    </recommendedName>
</protein>
<sequence>MDAWGVEDLEVVAKSTFTRRDGIHLFPSHGLCEQPRLSCLRSLKLGGCTLPSLHEYSRLSVLVLKGIPKSTPAAAYEGIFTLCLQLRVFHLISCGCIALTLVADAPNSEIRELVLEDCIFGRLWLRALPCLERLASGCGVVFESSSSFPCLKQWNLTMHLGIEGQGQHLKLELDTFLEWTPDNITDLVLRLAGPYRWVVASSSPSALLPHLRRLLVADMAPSLESLHIHIAPCSGLELGEEIEWPPTKLGRHHHLKEFVVAGYEGTTRQVFLAKLVVGACTALQLVAMFKNGYAREDKGGRWGWEMATQQRHLWTSEEKEKVLKQVMDGVPSSTTPVQVVLG</sequence>
<reference evidence="1" key="1">
    <citation type="submission" date="2020-07" db="EMBL/GenBank/DDBJ databases">
        <title>Genome sequence and genetic diversity analysis of an under-domesticated orphan crop, white fonio (Digitaria exilis).</title>
        <authorList>
            <person name="Bennetzen J.L."/>
            <person name="Chen S."/>
            <person name="Ma X."/>
            <person name="Wang X."/>
            <person name="Yssel A.E.J."/>
            <person name="Chaluvadi S.R."/>
            <person name="Johnson M."/>
            <person name="Gangashetty P."/>
            <person name="Hamidou F."/>
            <person name="Sanogo M.D."/>
            <person name="Zwaenepoel A."/>
            <person name="Wallace J."/>
            <person name="Van De Peer Y."/>
            <person name="Van Deynze A."/>
        </authorList>
    </citation>
    <scope>NUCLEOTIDE SEQUENCE</scope>
    <source>
        <tissue evidence="1">Leaves</tissue>
    </source>
</reference>